<dbReference type="OrthoDB" id="408373at2759"/>
<accession>A0A9P9ECR8</accession>
<feature type="active site" description="Proton donor" evidence="4">
    <location>
        <position position="201"/>
    </location>
</feature>
<gene>
    <name evidence="8" type="ORF">B0J13DRAFT_587097</name>
</gene>
<dbReference type="AlphaFoldDB" id="A0A9P9ECR8"/>
<organism evidence="8 9">
    <name type="scientific">Dactylonectria estremocensis</name>
    <dbReference type="NCBI Taxonomy" id="1079267"/>
    <lineage>
        <taxon>Eukaryota</taxon>
        <taxon>Fungi</taxon>
        <taxon>Dikarya</taxon>
        <taxon>Ascomycota</taxon>
        <taxon>Pezizomycotina</taxon>
        <taxon>Sordariomycetes</taxon>
        <taxon>Hypocreomycetidae</taxon>
        <taxon>Hypocreales</taxon>
        <taxon>Nectriaceae</taxon>
        <taxon>Dactylonectria</taxon>
    </lineage>
</organism>
<evidence type="ECO:0000256" key="4">
    <source>
        <dbReference type="PIRSR" id="PIRSR606710-1"/>
    </source>
</evidence>
<evidence type="ECO:0000256" key="6">
    <source>
        <dbReference type="RuleBase" id="RU361187"/>
    </source>
</evidence>
<feature type="active site" description="Proton acceptor" evidence="4">
    <location>
        <position position="17"/>
    </location>
</feature>
<dbReference type="SUPFAM" id="SSF75005">
    <property type="entry name" value="Arabinanase/levansucrase/invertase"/>
    <property type="match status" value="1"/>
</dbReference>
<feature type="domain" description="Beta-xylosidase C-terminal Concanavalin A-like" evidence="7">
    <location>
        <begin position="334"/>
        <end position="517"/>
    </location>
</feature>
<evidence type="ECO:0000313" key="9">
    <source>
        <dbReference type="Proteomes" id="UP000717696"/>
    </source>
</evidence>
<dbReference type="PANTHER" id="PTHR42812">
    <property type="entry name" value="BETA-XYLOSIDASE"/>
    <property type="match status" value="1"/>
</dbReference>
<proteinExistence type="inferred from homology"/>
<dbReference type="Pfam" id="PF17851">
    <property type="entry name" value="GH43_C2"/>
    <property type="match status" value="1"/>
</dbReference>
<comment type="caution">
    <text evidence="8">The sequence shown here is derived from an EMBL/GenBank/DDBJ whole genome shotgun (WGS) entry which is preliminary data.</text>
</comment>
<dbReference type="GO" id="GO:0004553">
    <property type="term" value="F:hydrolase activity, hydrolyzing O-glycosyl compounds"/>
    <property type="evidence" value="ECO:0007669"/>
    <property type="project" value="InterPro"/>
</dbReference>
<evidence type="ECO:0000259" key="7">
    <source>
        <dbReference type="Pfam" id="PF17851"/>
    </source>
</evidence>
<dbReference type="Gene3D" id="2.115.10.20">
    <property type="entry name" value="Glycosyl hydrolase domain, family 43"/>
    <property type="match status" value="1"/>
</dbReference>
<evidence type="ECO:0000256" key="3">
    <source>
        <dbReference type="ARBA" id="ARBA00023295"/>
    </source>
</evidence>
<evidence type="ECO:0000313" key="8">
    <source>
        <dbReference type="EMBL" id="KAH7136974.1"/>
    </source>
</evidence>
<keyword evidence="2 6" id="KW-0378">Hydrolase</keyword>
<dbReference type="SUPFAM" id="SSF49899">
    <property type="entry name" value="Concanavalin A-like lectins/glucanases"/>
    <property type="match status" value="1"/>
</dbReference>
<reference evidence="8" key="1">
    <citation type="journal article" date="2021" name="Nat. Commun.">
        <title>Genetic determinants of endophytism in the Arabidopsis root mycobiome.</title>
        <authorList>
            <person name="Mesny F."/>
            <person name="Miyauchi S."/>
            <person name="Thiergart T."/>
            <person name="Pickel B."/>
            <person name="Atanasova L."/>
            <person name="Karlsson M."/>
            <person name="Huettel B."/>
            <person name="Barry K.W."/>
            <person name="Haridas S."/>
            <person name="Chen C."/>
            <person name="Bauer D."/>
            <person name="Andreopoulos W."/>
            <person name="Pangilinan J."/>
            <person name="LaButti K."/>
            <person name="Riley R."/>
            <person name="Lipzen A."/>
            <person name="Clum A."/>
            <person name="Drula E."/>
            <person name="Henrissat B."/>
            <person name="Kohler A."/>
            <person name="Grigoriev I.V."/>
            <person name="Martin F.M."/>
            <person name="Hacquard S."/>
        </authorList>
    </citation>
    <scope>NUCLEOTIDE SEQUENCE</scope>
    <source>
        <strain evidence="8">MPI-CAGE-AT-0021</strain>
    </source>
</reference>
<dbReference type="Proteomes" id="UP000717696">
    <property type="component" value="Unassembled WGS sequence"/>
</dbReference>
<dbReference type="InterPro" id="IPR013320">
    <property type="entry name" value="ConA-like_dom_sf"/>
</dbReference>
<name>A0A9P9ECR8_9HYPO</name>
<comment type="similarity">
    <text evidence="1 6">Belongs to the glycosyl hydrolase 43 family.</text>
</comment>
<dbReference type="InterPro" id="IPR023296">
    <property type="entry name" value="Glyco_hydro_beta-prop_sf"/>
</dbReference>
<protein>
    <submittedName>
        <fullName evidence="8">Glycosyl hydrolase</fullName>
    </submittedName>
</protein>
<feature type="site" description="Important for catalytic activity, responsible for pKa modulation of the active site Glu and correct orientation of both the proton donor and substrate" evidence="5">
    <location>
        <position position="148"/>
    </location>
</feature>
<dbReference type="EMBL" id="JAGMUU010000016">
    <property type="protein sequence ID" value="KAH7136974.1"/>
    <property type="molecule type" value="Genomic_DNA"/>
</dbReference>
<dbReference type="CDD" id="cd18617">
    <property type="entry name" value="GH43_XynB-like"/>
    <property type="match status" value="1"/>
</dbReference>
<dbReference type="InterPro" id="IPR041542">
    <property type="entry name" value="GH43_C2"/>
</dbReference>
<keyword evidence="9" id="KW-1185">Reference proteome</keyword>
<dbReference type="InterPro" id="IPR006710">
    <property type="entry name" value="Glyco_hydro_43"/>
</dbReference>
<dbReference type="Gene3D" id="2.60.120.200">
    <property type="match status" value="1"/>
</dbReference>
<dbReference type="GO" id="GO:0005975">
    <property type="term" value="P:carbohydrate metabolic process"/>
    <property type="evidence" value="ECO:0007669"/>
    <property type="project" value="InterPro"/>
</dbReference>
<evidence type="ECO:0000256" key="5">
    <source>
        <dbReference type="PIRSR" id="PIRSR606710-2"/>
    </source>
</evidence>
<sequence length="517" mass="57277">MVTQASLNPIIPGFAPDPSAIHVDGWFFVITSSFHLFPGLPIYASQDLSSWKQIGNAIDRPSQLSLLKSRTSLSSPAPQTGGRVLPATGGLYAPAIRHHDGTFYIVCTNALREPDAATAKKENFIISTKDIWKGEWSDPVYFDFEGIDPSITFDDDKVYIQGSAAPGPATRINNFLVDLATGKRLSEERTIWTGTGGVYPEGPHVFKWNGWYYLIIAEGGTHITHSVTAARSKDIWGPYQPAPNNPILTAYGTDEYIQHTGHCDIFQDTNGQWWAVCLAVRKNQERYILSRETFLTPARWQGEWLQIEPVKSDVKNHAGVQLPSLVLSAAPEVSYVYVRDAQLNRYQFEQGGEAVTLKPSSVDLSSLDVSPTFVAKRQRALQGQATATVTQLDGAWSKAKLKFGLACYKDEHRFFRIYFDTADSSVVFDIVNAAQKITRTTRRVLEDVEGLSFSIDYKEMEYTLWYTAGAGSPSTVTLATVDTLEMTDPDFVGPIIGVFVVADAEGVEVKFEKFSVE</sequence>
<dbReference type="Pfam" id="PF04616">
    <property type="entry name" value="Glyco_hydro_43"/>
    <property type="match status" value="1"/>
</dbReference>
<evidence type="ECO:0000256" key="2">
    <source>
        <dbReference type="ARBA" id="ARBA00022801"/>
    </source>
</evidence>
<dbReference type="InterPro" id="IPR051795">
    <property type="entry name" value="Glycosyl_Hydrlase_43"/>
</dbReference>
<keyword evidence="3 6" id="KW-0326">Glycosidase</keyword>
<dbReference type="PANTHER" id="PTHR42812:SF12">
    <property type="entry name" value="BETA-XYLOSIDASE-RELATED"/>
    <property type="match status" value="1"/>
</dbReference>
<evidence type="ECO:0000256" key="1">
    <source>
        <dbReference type="ARBA" id="ARBA00009865"/>
    </source>
</evidence>